<proteinExistence type="predicted"/>
<evidence type="ECO:0000313" key="1">
    <source>
        <dbReference type="EMBL" id="GCD39584.1"/>
    </source>
</evidence>
<organism evidence="1 2">
    <name type="scientific">Streptomyces chrestomyceticus JCM 4735</name>
    <dbReference type="NCBI Taxonomy" id="1306181"/>
    <lineage>
        <taxon>Bacteria</taxon>
        <taxon>Bacillati</taxon>
        <taxon>Actinomycetota</taxon>
        <taxon>Actinomycetes</taxon>
        <taxon>Kitasatosporales</taxon>
        <taxon>Streptomycetaceae</taxon>
        <taxon>Streptomyces</taxon>
    </lineage>
</organism>
<dbReference type="RefSeq" id="WP_033033238.1">
    <property type="nucleotide sequence ID" value="NZ_BHZC01000001.1"/>
</dbReference>
<dbReference type="AlphaFoldDB" id="A0A7U9L209"/>
<comment type="caution">
    <text evidence="1">The sequence shown here is derived from an EMBL/GenBank/DDBJ whole genome shotgun (WGS) entry which is preliminary data.</text>
</comment>
<sequence length="220" mass="24682">MTRPTSHGPPGRPRLKGERLGGVADMAAQAVFRTARADRYQRREQVLLAEIHCLWYGSFHTRPVRVLLIRGSDPDTNKPLLSLVTTDLTTPAEQLVTRYAWRWSIEVTFAVAREHLGAGQAQGRVRHAVERTLPFAMYSYTITVLWYVLHGHHPDAAAESRRRSPWYVTKTQPPFADMTAKLRRVIVAARISALDPAQPTDDEIRAVQHAWAAAGTNDTG</sequence>
<dbReference type="Proteomes" id="UP000287830">
    <property type="component" value="Unassembled WGS sequence"/>
</dbReference>
<dbReference type="GeneID" id="95627070"/>
<accession>A0A7U9L209</accession>
<reference evidence="1 2" key="1">
    <citation type="submission" date="2018-11" db="EMBL/GenBank/DDBJ databases">
        <title>Whole genome sequence of Streptomyces chrestomyceticus NBRC 13444(T).</title>
        <authorList>
            <person name="Komaki H."/>
            <person name="Tamura T."/>
        </authorList>
    </citation>
    <scope>NUCLEOTIDE SEQUENCE [LARGE SCALE GENOMIC DNA]</scope>
    <source>
        <strain evidence="1 2">NBRC 13444</strain>
    </source>
</reference>
<name>A0A7U9L209_9ACTN</name>
<protein>
    <recommendedName>
        <fullName evidence="3">Transposase IS4-like domain-containing protein</fullName>
    </recommendedName>
</protein>
<gene>
    <name evidence="1" type="ORF">OEIGOIKO_07440</name>
</gene>
<evidence type="ECO:0008006" key="3">
    <source>
        <dbReference type="Google" id="ProtNLM"/>
    </source>
</evidence>
<evidence type="ECO:0000313" key="2">
    <source>
        <dbReference type="Proteomes" id="UP000287830"/>
    </source>
</evidence>
<dbReference type="EMBL" id="BHZC01000001">
    <property type="protein sequence ID" value="GCD39584.1"/>
    <property type="molecule type" value="Genomic_DNA"/>
</dbReference>
<dbReference type="SUPFAM" id="SSF53098">
    <property type="entry name" value="Ribonuclease H-like"/>
    <property type="match status" value="1"/>
</dbReference>
<dbReference type="InterPro" id="IPR012337">
    <property type="entry name" value="RNaseH-like_sf"/>
</dbReference>